<dbReference type="AlphaFoldDB" id="A0A1Q8YHJ7"/>
<dbReference type="InterPro" id="IPR003593">
    <property type="entry name" value="AAA+_ATPase"/>
</dbReference>
<keyword evidence="4" id="KW-0201">Cytochrome c-type biogenesis</keyword>
<evidence type="ECO:0000256" key="6">
    <source>
        <dbReference type="ARBA" id="ARBA00022967"/>
    </source>
</evidence>
<dbReference type="EC" id="3.6.3.41" evidence="9"/>
<evidence type="ECO:0000256" key="1">
    <source>
        <dbReference type="ARBA" id="ARBA00022448"/>
    </source>
</evidence>
<gene>
    <name evidence="9" type="primary">ccmA</name>
    <name evidence="9" type="ORF">BLL52_1302</name>
</gene>
<keyword evidence="7" id="KW-0472">Membrane</keyword>
<dbReference type="SUPFAM" id="SSF52540">
    <property type="entry name" value="P-loop containing nucleoside triphosphate hydrolases"/>
    <property type="match status" value="1"/>
</dbReference>
<keyword evidence="1" id="KW-0813">Transport</keyword>
<dbReference type="PROSITE" id="PS00211">
    <property type="entry name" value="ABC_TRANSPORTER_1"/>
    <property type="match status" value="1"/>
</dbReference>
<evidence type="ECO:0000256" key="2">
    <source>
        <dbReference type="ARBA" id="ARBA00022475"/>
    </source>
</evidence>
<evidence type="ECO:0000259" key="8">
    <source>
        <dbReference type="PROSITE" id="PS50893"/>
    </source>
</evidence>
<sequence>MTISPVLTLSKLGCTRGGRQLFKDLDCTLQAGHWLYVAGANGVGKTSLLRMLCGLALVESGEILWNGVPIASQHDSYRQDLCYLGHLNALQESMSVQENLMFTSALGGVALAEQKARSVLERFGLRGRSQQLVRHLSQGQKRRVALSRLALSPARLWVLDEPYVAMDEAGIQMLSDLIAAHLDKGGLAVLTSHQRVPVGAHPAQLLELKAP</sequence>
<dbReference type="Pfam" id="PF00005">
    <property type="entry name" value="ABC_tran"/>
    <property type="match status" value="1"/>
</dbReference>
<dbReference type="SMART" id="SM00382">
    <property type="entry name" value="AAA"/>
    <property type="match status" value="1"/>
</dbReference>
<dbReference type="NCBIfam" id="NF010061">
    <property type="entry name" value="PRK13538.1"/>
    <property type="match status" value="1"/>
</dbReference>
<dbReference type="PANTHER" id="PTHR43499:SF1">
    <property type="entry name" value="ABC TRANSPORTER I FAMILY MEMBER 1"/>
    <property type="match status" value="1"/>
</dbReference>
<evidence type="ECO:0000313" key="10">
    <source>
        <dbReference type="Proteomes" id="UP000185911"/>
    </source>
</evidence>
<dbReference type="RefSeq" id="WP_241839023.1">
    <property type="nucleotide sequence ID" value="NZ_MSYM01000008.1"/>
</dbReference>
<reference evidence="9 10" key="1">
    <citation type="submission" date="2017-01" db="EMBL/GenBank/DDBJ databases">
        <title>Genome sequence of Rhodoferax antarcticus ANT.BR, a psychrophilic purple nonsulfur bacterium from an Antarctic microbial mat.</title>
        <authorList>
            <person name="Baker J."/>
            <person name="Riester C."/>
            <person name="Skinner B."/>
            <person name="Newell A."/>
            <person name="Swingley W."/>
            <person name="Madigan M."/>
            <person name="Jung D."/>
            <person name="Asao M."/>
            <person name="Chen M."/>
            <person name="Loughlin P."/>
            <person name="Pan H."/>
            <person name="Lin S."/>
            <person name="Li N."/>
            <person name="Shaw J."/>
            <person name="Prado M."/>
            <person name="Sherman C."/>
            <person name="Li X."/>
            <person name="Tang J."/>
            <person name="Blankenship R."/>
            <person name="Zhao T."/>
            <person name="Touchman J."/>
            <person name="Sattley M."/>
        </authorList>
    </citation>
    <scope>NUCLEOTIDE SEQUENCE [LARGE SCALE GENOMIC DNA]</scope>
    <source>
        <strain evidence="9 10">ANT.BR</strain>
    </source>
</reference>
<dbReference type="EMBL" id="MSYM01000008">
    <property type="protein sequence ID" value="OLP07472.1"/>
    <property type="molecule type" value="Genomic_DNA"/>
</dbReference>
<evidence type="ECO:0000256" key="4">
    <source>
        <dbReference type="ARBA" id="ARBA00022748"/>
    </source>
</evidence>
<dbReference type="PANTHER" id="PTHR43499">
    <property type="entry name" value="ABC TRANSPORTER I FAMILY MEMBER 1"/>
    <property type="match status" value="1"/>
</dbReference>
<dbReference type="InterPro" id="IPR003439">
    <property type="entry name" value="ABC_transporter-like_ATP-bd"/>
</dbReference>
<accession>A0A1Q8YHJ7</accession>
<dbReference type="GO" id="GO:0022857">
    <property type="term" value="F:transmembrane transporter activity"/>
    <property type="evidence" value="ECO:0007669"/>
    <property type="project" value="InterPro"/>
</dbReference>
<evidence type="ECO:0000256" key="5">
    <source>
        <dbReference type="ARBA" id="ARBA00022840"/>
    </source>
</evidence>
<dbReference type="STRING" id="81479.RA876_01150"/>
<organism evidence="9 10">
    <name type="scientific">Rhodoferax antarcticus ANT.BR</name>
    <dbReference type="NCBI Taxonomy" id="1111071"/>
    <lineage>
        <taxon>Bacteria</taxon>
        <taxon>Pseudomonadati</taxon>
        <taxon>Pseudomonadota</taxon>
        <taxon>Betaproteobacteria</taxon>
        <taxon>Burkholderiales</taxon>
        <taxon>Comamonadaceae</taxon>
        <taxon>Rhodoferax</taxon>
    </lineage>
</organism>
<evidence type="ECO:0000256" key="7">
    <source>
        <dbReference type="ARBA" id="ARBA00023136"/>
    </source>
</evidence>
<dbReference type="Gene3D" id="3.40.50.300">
    <property type="entry name" value="P-loop containing nucleotide triphosphate hydrolases"/>
    <property type="match status" value="1"/>
</dbReference>
<dbReference type="PROSITE" id="PS50893">
    <property type="entry name" value="ABC_TRANSPORTER_2"/>
    <property type="match status" value="1"/>
</dbReference>
<keyword evidence="10" id="KW-1185">Reference proteome</keyword>
<keyword evidence="3" id="KW-0547">Nucleotide-binding</keyword>
<name>A0A1Q8YHJ7_9BURK</name>
<dbReference type="GO" id="GO:0005524">
    <property type="term" value="F:ATP binding"/>
    <property type="evidence" value="ECO:0007669"/>
    <property type="project" value="UniProtKB-KW"/>
</dbReference>
<dbReference type="InterPro" id="IPR027417">
    <property type="entry name" value="P-loop_NTPase"/>
</dbReference>
<dbReference type="GO" id="GO:0016887">
    <property type="term" value="F:ATP hydrolysis activity"/>
    <property type="evidence" value="ECO:0007669"/>
    <property type="project" value="InterPro"/>
</dbReference>
<dbReference type="GO" id="GO:0017004">
    <property type="term" value="P:cytochrome complex assembly"/>
    <property type="evidence" value="ECO:0007669"/>
    <property type="project" value="UniProtKB-KW"/>
</dbReference>
<evidence type="ECO:0000256" key="3">
    <source>
        <dbReference type="ARBA" id="ARBA00022741"/>
    </source>
</evidence>
<feature type="domain" description="ABC transporter" evidence="8">
    <location>
        <begin position="7"/>
        <end position="210"/>
    </location>
</feature>
<comment type="caution">
    <text evidence="9">The sequence shown here is derived from an EMBL/GenBank/DDBJ whole genome shotgun (WGS) entry which is preliminary data.</text>
</comment>
<dbReference type="InterPro" id="IPR005895">
    <property type="entry name" value="ABC_transptr_haem_export_CcmA"/>
</dbReference>
<keyword evidence="2" id="KW-1003">Cell membrane</keyword>
<protein>
    <submittedName>
        <fullName evidence="9">Heme exporter protein ccmA</fullName>
        <ecNumber evidence="9">3.6.3.41</ecNumber>
    </submittedName>
</protein>
<dbReference type="InterPro" id="IPR017871">
    <property type="entry name" value="ABC_transporter-like_CS"/>
</dbReference>
<keyword evidence="5" id="KW-0067">ATP-binding</keyword>
<dbReference type="NCBIfam" id="TIGR01189">
    <property type="entry name" value="ccmA"/>
    <property type="match status" value="1"/>
</dbReference>
<evidence type="ECO:0000313" key="9">
    <source>
        <dbReference type="EMBL" id="OLP07472.1"/>
    </source>
</evidence>
<proteinExistence type="predicted"/>
<keyword evidence="9" id="KW-0378">Hydrolase</keyword>
<keyword evidence="6" id="KW-1278">Translocase</keyword>
<dbReference type="Proteomes" id="UP000185911">
    <property type="component" value="Unassembled WGS sequence"/>
</dbReference>